<comment type="function">
    <text evidence="3">Required for rescue of stalled ribosomes mediated by trans-translation. Binds to transfer-messenger RNA (tmRNA), required for stable association of tmRNA with ribosomes. tmRNA and SmpB together mimic tRNA shape, replacing the anticodon stem-loop with SmpB. tmRNA is encoded by the ssrA gene; the 2 termini fold to resemble tRNA(Ala) and it encodes a 'tag peptide', a short internal open reading frame. During trans-translation Ala-aminoacylated tmRNA acts like a tRNA, entering the A-site of stalled ribosomes, displacing the stalled mRNA. The ribosome then switches to translate the ORF on the tmRNA; the nascent peptide is terminated with the 'tag peptide' encoded by the tmRNA and targeted for degradation. The ribosome is freed to recommence translation, which seems to be the essential function of trans-translation.</text>
</comment>
<dbReference type="InterPro" id="IPR023620">
    <property type="entry name" value="SmpB"/>
</dbReference>
<evidence type="ECO:0000256" key="1">
    <source>
        <dbReference type="ARBA" id="ARBA00022490"/>
    </source>
</evidence>
<dbReference type="NCBIfam" id="NF003843">
    <property type="entry name" value="PRK05422.1"/>
    <property type="match status" value="1"/>
</dbReference>
<dbReference type="GO" id="GO:0003723">
    <property type="term" value="F:RNA binding"/>
    <property type="evidence" value="ECO:0007669"/>
    <property type="project" value="UniProtKB-UniRule"/>
</dbReference>
<dbReference type="Proteomes" id="UP000886110">
    <property type="component" value="Unassembled WGS sequence"/>
</dbReference>
<proteinExistence type="inferred from homology"/>
<dbReference type="SUPFAM" id="SSF74982">
    <property type="entry name" value="Small protein B (SmpB)"/>
    <property type="match status" value="1"/>
</dbReference>
<evidence type="ECO:0000256" key="2">
    <source>
        <dbReference type="ARBA" id="ARBA00022884"/>
    </source>
</evidence>
<dbReference type="Gene3D" id="2.40.280.10">
    <property type="match status" value="1"/>
</dbReference>
<dbReference type="InterPro" id="IPR000037">
    <property type="entry name" value="SsrA-bd_prot"/>
</dbReference>
<dbReference type="GO" id="GO:0005829">
    <property type="term" value="C:cytosol"/>
    <property type="evidence" value="ECO:0007669"/>
    <property type="project" value="TreeGrafter"/>
</dbReference>
<dbReference type="HAMAP" id="MF_00023">
    <property type="entry name" value="SmpB"/>
    <property type="match status" value="1"/>
</dbReference>
<keyword evidence="2 3" id="KW-0694">RNA-binding</keyword>
<dbReference type="PROSITE" id="PS01317">
    <property type="entry name" value="SSRP"/>
    <property type="match status" value="1"/>
</dbReference>
<dbReference type="GO" id="GO:0070930">
    <property type="term" value="P:trans-translation-dependent protein tagging"/>
    <property type="evidence" value="ECO:0007669"/>
    <property type="project" value="TreeGrafter"/>
</dbReference>
<dbReference type="PANTHER" id="PTHR30308">
    <property type="entry name" value="TMRNA-BINDING COMPONENT OF TRANS-TRANSLATION TAGGING COMPLEX"/>
    <property type="match status" value="1"/>
</dbReference>
<dbReference type="PANTHER" id="PTHR30308:SF2">
    <property type="entry name" value="SSRA-BINDING PROTEIN"/>
    <property type="match status" value="1"/>
</dbReference>
<dbReference type="InterPro" id="IPR020081">
    <property type="entry name" value="SsrA-bd_prot_CS"/>
</dbReference>
<accession>A0A7C5DB76</accession>
<dbReference type="Pfam" id="PF01668">
    <property type="entry name" value="SmpB"/>
    <property type="match status" value="1"/>
</dbReference>
<reference evidence="4" key="1">
    <citation type="journal article" date="2020" name="mSystems">
        <title>Genome- and Community-Level Interaction Insights into Carbon Utilization and Element Cycling Functions of Hydrothermarchaeota in Hydrothermal Sediment.</title>
        <authorList>
            <person name="Zhou Z."/>
            <person name="Liu Y."/>
            <person name="Xu W."/>
            <person name="Pan J."/>
            <person name="Luo Z.H."/>
            <person name="Li M."/>
        </authorList>
    </citation>
    <scope>NUCLEOTIDE SEQUENCE [LARGE SCALE GENOMIC DNA]</scope>
    <source>
        <strain evidence="4">HyVt-74</strain>
    </source>
</reference>
<comment type="similarity">
    <text evidence="3">Belongs to the SmpB family.</text>
</comment>
<protein>
    <recommendedName>
        <fullName evidence="3">SsrA-binding protein</fullName>
    </recommendedName>
    <alternativeName>
        <fullName evidence="3">Small protein B</fullName>
    </alternativeName>
</protein>
<sequence length="143" mass="16893">MRTITTNRKAFREYNILQKFEAGIVLKGNEVKSIRAGRVSLQDAYATIENGEIFILNMHISPYEKESYHTETKRKRKLLLKKKEIKRLYGKITERGLTIIPLKIYINERGIVKIEIALAKGRKIYEKREIIKEKEMKRELRGN</sequence>
<keyword evidence="1 3" id="KW-0963">Cytoplasm</keyword>
<organism evidence="4">
    <name type="scientific">candidate division WOR-3 bacterium</name>
    <dbReference type="NCBI Taxonomy" id="2052148"/>
    <lineage>
        <taxon>Bacteria</taxon>
        <taxon>Bacteria division WOR-3</taxon>
    </lineage>
</organism>
<dbReference type="NCBIfam" id="TIGR00086">
    <property type="entry name" value="smpB"/>
    <property type="match status" value="1"/>
</dbReference>
<comment type="caution">
    <text evidence="4">The sequence shown here is derived from an EMBL/GenBank/DDBJ whole genome shotgun (WGS) entry which is preliminary data.</text>
</comment>
<dbReference type="CDD" id="cd09294">
    <property type="entry name" value="SmpB"/>
    <property type="match status" value="1"/>
</dbReference>
<comment type="subcellular location">
    <subcellularLocation>
        <location evidence="3">Cytoplasm</location>
    </subcellularLocation>
    <text evidence="3">The tmRNA-SmpB complex associates with stalled 70S ribosomes.</text>
</comment>
<evidence type="ECO:0000256" key="3">
    <source>
        <dbReference type="HAMAP-Rule" id="MF_00023"/>
    </source>
</evidence>
<name>A0A7C5DB76_UNCW3</name>
<gene>
    <name evidence="3 4" type="primary">smpB</name>
    <name evidence="4" type="ORF">ENL19_03145</name>
</gene>
<evidence type="ECO:0000313" key="4">
    <source>
        <dbReference type="EMBL" id="HHE05041.1"/>
    </source>
</evidence>
<dbReference type="AlphaFoldDB" id="A0A7C5DB76"/>
<dbReference type="GO" id="GO:0070929">
    <property type="term" value="P:trans-translation"/>
    <property type="evidence" value="ECO:0007669"/>
    <property type="project" value="UniProtKB-UniRule"/>
</dbReference>
<dbReference type="EMBL" id="DRTB01000238">
    <property type="protein sequence ID" value="HHE05041.1"/>
    <property type="molecule type" value="Genomic_DNA"/>
</dbReference>